<dbReference type="PANTHER" id="PTHR44846">
    <property type="entry name" value="MANNOSYL-D-GLYCERATE TRANSPORT/METABOLISM SYSTEM REPRESSOR MNGR-RELATED"/>
    <property type="match status" value="1"/>
</dbReference>
<dbReference type="Pfam" id="PF07702">
    <property type="entry name" value="UTRA"/>
    <property type="match status" value="1"/>
</dbReference>
<name>A0A4R2JJX9_9PSEU</name>
<keyword evidence="3" id="KW-0804">Transcription</keyword>
<dbReference type="Pfam" id="PF00392">
    <property type="entry name" value="GntR"/>
    <property type="match status" value="1"/>
</dbReference>
<dbReference type="GO" id="GO:0003677">
    <property type="term" value="F:DNA binding"/>
    <property type="evidence" value="ECO:0007669"/>
    <property type="project" value="UniProtKB-KW"/>
</dbReference>
<evidence type="ECO:0000256" key="3">
    <source>
        <dbReference type="ARBA" id="ARBA00023163"/>
    </source>
</evidence>
<organism evidence="5 6">
    <name type="scientific">Actinocrispum wychmicini</name>
    <dbReference type="NCBI Taxonomy" id="1213861"/>
    <lineage>
        <taxon>Bacteria</taxon>
        <taxon>Bacillati</taxon>
        <taxon>Actinomycetota</taxon>
        <taxon>Actinomycetes</taxon>
        <taxon>Pseudonocardiales</taxon>
        <taxon>Pseudonocardiaceae</taxon>
        <taxon>Actinocrispum</taxon>
    </lineage>
</organism>
<feature type="domain" description="HTH gntR-type" evidence="4">
    <location>
        <begin position="8"/>
        <end position="76"/>
    </location>
</feature>
<dbReference type="GO" id="GO:0003700">
    <property type="term" value="F:DNA-binding transcription factor activity"/>
    <property type="evidence" value="ECO:0007669"/>
    <property type="project" value="InterPro"/>
</dbReference>
<dbReference type="InterPro" id="IPR050679">
    <property type="entry name" value="Bact_HTH_transcr_reg"/>
</dbReference>
<evidence type="ECO:0000256" key="2">
    <source>
        <dbReference type="ARBA" id="ARBA00023125"/>
    </source>
</evidence>
<dbReference type="OrthoDB" id="3615556at2"/>
<dbReference type="PROSITE" id="PS50949">
    <property type="entry name" value="HTH_GNTR"/>
    <property type="match status" value="1"/>
</dbReference>
<dbReference type="Proteomes" id="UP000295680">
    <property type="component" value="Unassembled WGS sequence"/>
</dbReference>
<keyword evidence="2" id="KW-0238">DNA-binding</keyword>
<dbReference type="InterPro" id="IPR036388">
    <property type="entry name" value="WH-like_DNA-bd_sf"/>
</dbReference>
<dbReference type="PRINTS" id="PR00035">
    <property type="entry name" value="HTHGNTR"/>
</dbReference>
<gene>
    <name evidence="5" type="ORF">EV192_106805</name>
</gene>
<proteinExistence type="predicted"/>
<dbReference type="InterPro" id="IPR011663">
    <property type="entry name" value="UTRA"/>
</dbReference>
<dbReference type="CDD" id="cd07377">
    <property type="entry name" value="WHTH_GntR"/>
    <property type="match status" value="1"/>
</dbReference>
<dbReference type="RefSeq" id="WP_132121269.1">
    <property type="nucleotide sequence ID" value="NZ_SLWS01000006.1"/>
</dbReference>
<evidence type="ECO:0000259" key="4">
    <source>
        <dbReference type="PROSITE" id="PS50949"/>
    </source>
</evidence>
<dbReference type="InterPro" id="IPR036390">
    <property type="entry name" value="WH_DNA-bd_sf"/>
</dbReference>
<keyword evidence="6" id="KW-1185">Reference proteome</keyword>
<dbReference type="InterPro" id="IPR000524">
    <property type="entry name" value="Tscrpt_reg_HTH_GntR"/>
</dbReference>
<dbReference type="SUPFAM" id="SSF64288">
    <property type="entry name" value="Chorismate lyase-like"/>
    <property type="match status" value="1"/>
</dbReference>
<evidence type="ECO:0000313" key="6">
    <source>
        <dbReference type="Proteomes" id="UP000295680"/>
    </source>
</evidence>
<dbReference type="Gene3D" id="3.40.1410.10">
    <property type="entry name" value="Chorismate lyase-like"/>
    <property type="match status" value="1"/>
</dbReference>
<evidence type="ECO:0000313" key="5">
    <source>
        <dbReference type="EMBL" id="TCO57328.1"/>
    </source>
</evidence>
<dbReference type="SUPFAM" id="SSF46785">
    <property type="entry name" value="Winged helix' DNA-binding domain"/>
    <property type="match status" value="1"/>
</dbReference>
<dbReference type="GO" id="GO:0045892">
    <property type="term" value="P:negative regulation of DNA-templated transcription"/>
    <property type="evidence" value="ECO:0007669"/>
    <property type="project" value="TreeGrafter"/>
</dbReference>
<dbReference type="EMBL" id="SLWS01000006">
    <property type="protein sequence ID" value="TCO57328.1"/>
    <property type="molecule type" value="Genomic_DNA"/>
</dbReference>
<protein>
    <submittedName>
        <fullName evidence="5">GntR family transcriptional regulator</fullName>
    </submittedName>
</protein>
<dbReference type="PANTHER" id="PTHR44846:SF17">
    <property type="entry name" value="GNTR-FAMILY TRANSCRIPTIONAL REGULATOR"/>
    <property type="match status" value="1"/>
</dbReference>
<dbReference type="SMART" id="SM00345">
    <property type="entry name" value="HTH_GNTR"/>
    <property type="match status" value="1"/>
</dbReference>
<keyword evidence="1" id="KW-0805">Transcription regulation</keyword>
<accession>A0A4R2JJX9</accession>
<sequence>MVDRTSGVPAYRQVADQLAAQISTGELAPGAPLPSERELVDLFGISRPMVREAVKLLRMRGLVDVEHGRGAFVRTPGQVVRLSRNRLTRAARSLNKGAFLGDADAAGFTPSVSVRVRVETADERVARLLEIEPGNEVLVRDRVMSANGLVVQLAVSRLPRDVTLGTALEEIETGPGGAYARLEQAGHVLVHFDETVSARMPSVEEQAQLQLPEAIPVIAVTRVAYTADRPVEMNDMVLAANRYELHYRLPAE</sequence>
<reference evidence="5 6" key="1">
    <citation type="submission" date="2019-03" db="EMBL/GenBank/DDBJ databases">
        <title>Genomic Encyclopedia of Type Strains, Phase IV (KMG-IV): sequencing the most valuable type-strain genomes for metagenomic binning, comparative biology and taxonomic classification.</title>
        <authorList>
            <person name="Goeker M."/>
        </authorList>
    </citation>
    <scope>NUCLEOTIDE SEQUENCE [LARGE SCALE GENOMIC DNA]</scope>
    <source>
        <strain evidence="5 6">DSM 45934</strain>
    </source>
</reference>
<dbReference type="InterPro" id="IPR028978">
    <property type="entry name" value="Chorismate_lyase_/UTRA_dom_sf"/>
</dbReference>
<dbReference type="SMART" id="SM00866">
    <property type="entry name" value="UTRA"/>
    <property type="match status" value="1"/>
</dbReference>
<dbReference type="AlphaFoldDB" id="A0A4R2JJX9"/>
<comment type="caution">
    <text evidence="5">The sequence shown here is derived from an EMBL/GenBank/DDBJ whole genome shotgun (WGS) entry which is preliminary data.</text>
</comment>
<evidence type="ECO:0000256" key="1">
    <source>
        <dbReference type="ARBA" id="ARBA00023015"/>
    </source>
</evidence>
<dbReference type="Gene3D" id="1.10.10.10">
    <property type="entry name" value="Winged helix-like DNA-binding domain superfamily/Winged helix DNA-binding domain"/>
    <property type="match status" value="1"/>
</dbReference>